<dbReference type="PRINTS" id="PR00368">
    <property type="entry name" value="FADPNR"/>
</dbReference>
<evidence type="ECO:0000256" key="1">
    <source>
        <dbReference type="ARBA" id="ARBA00001974"/>
    </source>
</evidence>
<accession>A0AA88Y465</accession>
<keyword evidence="2" id="KW-0285">Flavoprotein</keyword>
<keyword evidence="7" id="KW-1185">Reference proteome</keyword>
<comment type="cofactor">
    <cofactor evidence="1">
        <name>FAD</name>
        <dbReference type="ChEBI" id="CHEBI:57692"/>
    </cofactor>
</comment>
<evidence type="ECO:0000256" key="2">
    <source>
        <dbReference type="ARBA" id="ARBA00022630"/>
    </source>
</evidence>
<dbReference type="PANTHER" id="PTHR43429:SF2">
    <property type="entry name" value="PYRIDINE NUCLEOTIDE-DISULFIDE OXIDOREDUCTASE DOMAIN-CONTAINING PROTEIN 1"/>
    <property type="match status" value="1"/>
</dbReference>
<proteinExistence type="predicted"/>
<dbReference type="Pfam" id="PF07992">
    <property type="entry name" value="Pyr_redox_2"/>
    <property type="match status" value="2"/>
</dbReference>
<protein>
    <recommendedName>
        <fullName evidence="5">FAD/NAD(P)-binding domain-containing protein</fullName>
    </recommendedName>
</protein>
<name>A0AA88Y465_PINIB</name>
<evidence type="ECO:0000259" key="5">
    <source>
        <dbReference type="Pfam" id="PF07992"/>
    </source>
</evidence>
<dbReference type="PANTHER" id="PTHR43429">
    <property type="entry name" value="PYRIDINE NUCLEOTIDE-DISULFIDE OXIDOREDUCTASE DOMAIN-CONTAINING"/>
    <property type="match status" value="1"/>
</dbReference>
<sequence>MSYVGSDVGVRGSKEQEETGVLGEKPLTEAWVGDHLPSNIRLFAESGIRTRDLRGEKRARYHCAKPAFLSSLWPEEEVLLITASPLIKAITNYKKITKNLEDFDVEERPILSLRTECPNVKVITDTVKLLDSQSHVILLKSGKTIQYKKCCICTGGKPKLISDSNPHVLGIRDTESVQEFQKRLSSARRIVVVGNGGIATELVYEIEGCEVIWAIKDKSIASTFVDAGAAEFFLPHLNKPKSELEEVPSKRLKYTVGGGKTDEILIRNFKILLILNFLKDAILKLNFVIANDGGIKVNDKMQTTVSNIYAAGDVCSASWELAPHWIQV</sequence>
<evidence type="ECO:0000313" key="6">
    <source>
        <dbReference type="EMBL" id="KAK3098090.1"/>
    </source>
</evidence>
<evidence type="ECO:0000256" key="3">
    <source>
        <dbReference type="ARBA" id="ARBA00022827"/>
    </source>
</evidence>
<evidence type="ECO:0000256" key="4">
    <source>
        <dbReference type="SAM" id="MobiDB-lite"/>
    </source>
</evidence>
<evidence type="ECO:0000313" key="7">
    <source>
        <dbReference type="Proteomes" id="UP001186944"/>
    </source>
</evidence>
<feature type="domain" description="FAD/NAD(P)-binding" evidence="5">
    <location>
        <begin position="76"/>
        <end position="206"/>
    </location>
</feature>
<dbReference type="InterPro" id="IPR036188">
    <property type="entry name" value="FAD/NAD-bd_sf"/>
</dbReference>
<dbReference type="SUPFAM" id="SSF51905">
    <property type="entry name" value="FAD/NAD(P)-binding domain"/>
    <property type="match status" value="2"/>
</dbReference>
<feature type="domain" description="FAD/NAD(P)-binding" evidence="5">
    <location>
        <begin position="289"/>
        <end position="324"/>
    </location>
</feature>
<comment type="caution">
    <text evidence="6">The sequence shown here is derived from an EMBL/GenBank/DDBJ whole genome shotgun (WGS) entry which is preliminary data.</text>
</comment>
<dbReference type="Gene3D" id="3.50.50.60">
    <property type="entry name" value="FAD/NAD(P)-binding domain"/>
    <property type="match status" value="2"/>
</dbReference>
<dbReference type="AlphaFoldDB" id="A0AA88Y465"/>
<gene>
    <name evidence="6" type="ORF">FSP39_016016</name>
</gene>
<feature type="region of interest" description="Disordered" evidence="4">
    <location>
        <begin position="1"/>
        <end position="20"/>
    </location>
</feature>
<dbReference type="InterPro" id="IPR023753">
    <property type="entry name" value="FAD/NAD-binding_dom"/>
</dbReference>
<dbReference type="Proteomes" id="UP001186944">
    <property type="component" value="Unassembled WGS sequence"/>
</dbReference>
<dbReference type="EMBL" id="VSWD01000007">
    <property type="protein sequence ID" value="KAK3098090.1"/>
    <property type="molecule type" value="Genomic_DNA"/>
</dbReference>
<dbReference type="GO" id="GO:0016491">
    <property type="term" value="F:oxidoreductase activity"/>
    <property type="evidence" value="ECO:0007669"/>
    <property type="project" value="InterPro"/>
</dbReference>
<dbReference type="InterPro" id="IPR050260">
    <property type="entry name" value="FAD-bd_OxRdtase"/>
</dbReference>
<organism evidence="6 7">
    <name type="scientific">Pinctada imbricata</name>
    <name type="common">Atlantic pearl-oyster</name>
    <name type="synonym">Pinctada martensii</name>
    <dbReference type="NCBI Taxonomy" id="66713"/>
    <lineage>
        <taxon>Eukaryota</taxon>
        <taxon>Metazoa</taxon>
        <taxon>Spiralia</taxon>
        <taxon>Lophotrochozoa</taxon>
        <taxon>Mollusca</taxon>
        <taxon>Bivalvia</taxon>
        <taxon>Autobranchia</taxon>
        <taxon>Pteriomorphia</taxon>
        <taxon>Pterioida</taxon>
        <taxon>Pterioidea</taxon>
        <taxon>Pteriidae</taxon>
        <taxon>Pinctada</taxon>
    </lineage>
</organism>
<keyword evidence="3" id="KW-0274">FAD</keyword>
<reference evidence="6" key="1">
    <citation type="submission" date="2019-08" db="EMBL/GenBank/DDBJ databases">
        <title>The improved chromosome-level genome for the pearl oyster Pinctada fucata martensii using PacBio sequencing and Hi-C.</title>
        <authorList>
            <person name="Zheng Z."/>
        </authorList>
    </citation>
    <scope>NUCLEOTIDE SEQUENCE</scope>
    <source>
        <strain evidence="6">ZZ-2019</strain>
        <tissue evidence="6">Adductor muscle</tissue>
    </source>
</reference>